<evidence type="ECO:0000259" key="4">
    <source>
        <dbReference type="PROSITE" id="PS01124"/>
    </source>
</evidence>
<dbReference type="InterPro" id="IPR018060">
    <property type="entry name" value="HTH_AraC"/>
</dbReference>
<dbReference type="PANTHER" id="PTHR46796">
    <property type="entry name" value="HTH-TYPE TRANSCRIPTIONAL ACTIVATOR RHAS-RELATED"/>
    <property type="match status" value="1"/>
</dbReference>
<keyword evidence="2" id="KW-0238">DNA-binding</keyword>
<dbReference type="Proteomes" id="UP001166585">
    <property type="component" value="Unassembled WGS sequence"/>
</dbReference>
<dbReference type="InterPro" id="IPR020449">
    <property type="entry name" value="Tscrpt_reg_AraC-type_HTH"/>
</dbReference>
<dbReference type="Gene3D" id="1.10.10.60">
    <property type="entry name" value="Homeodomain-like"/>
    <property type="match status" value="2"/>
</dbReference>
<dbReference type="PANTHER" id="PTHR46796:SF14">
    <property type="entry name" value="TRANSCRIPTIONAL REGULATORY PROTEIN"/>
    <property type="match status" value="1"/>
</dbReference>
<comment type="caution">
    <text evidence="5">The sequence shown here is derived from an EMBL/GenBank/DDBJ whole genome shotgun (WGS) entry which is preliminary data.</text>
</comment>
<dbReference type="InterPro" id="IPR050204">
    <property type="entry name" value="AraC_XylS_family_regulators"/>
</dbReference>
<dbReference type="PROSITE" id="PS00041">
    <property type="entry name" value="HTH_ARAC_FAMILY_1"/>
    <property type="match status" value="1"/>
</dbReference>
<name>A0ABS5RAB4_9HYPH</name>
<accession>A0ABS5RAB4</accession>
<keyword evidence="1" id="KW-0805">Transcription regulation</keyword>
<evidence type="ECO:0000256" key="2">
    <source>
        <dbReference type="ARBA" id="ARBA00023125"/>
    </source>
</evidence>
<evidence type="ECO:0000313" key="6">
    <source>
        <dbReference type="Proteomes" id="UP001166585"/>
    </source>
</evidence>
<gene>
    <name evidence="5" type="ORF">KIP89_13130</name>
</gene>
<protein>
    <submittedName>
        <fullName evidence="5">Helix-turn-helix transcriptional regulator</fullName>
    </submittedName>
</protein>
<dbReference type="SMART" id="SM00342">
    <property type="entry name" value="HTH_ARAC"/>
    <property type="match status" value="1"/>
</dbReference>
<dbReference type="PROSITE" id="PS01124">
    <property type="entry name" value="HTH_ARAC_FAMILY_2"/>
    <property type="match status" value="1"/>
</dbReference>
<proteinExistence type="predicted"/>
<dbReference type="Pfam" id="PF12833">
    <property type="entry name" value="HTH_18"/>
    <property type="match status" value="1"/>
</dbReference>
<sequence length="312" mass="35119">MQSSNGEPETGQGYFGERICQHLMVNGSLIAGVDQPLQLPFAVTYINCPKNERPRTEPIAAEDAFSVLHQLKDIERHARWVGGVLRFSGAFAAGTASVVHLHETPQCEFTGPLEALQFHLPRAVLDDFFREHKGGTVDTLRWPRDRPDETMAALSRVLLAVSRQPATANRLFVDQLGLSLLAHIAESYGGLDVQRTRLHAGLAPWQQRRTMEMMQARISGQITIEEIARECQITPSHFARAFRVSFGSTPHRYLSDLRIAEAKRLMRNTDWTLADIALMCGFTEQSHFTRVFRRLVGASPGSWRQQLALKDY</sequence>
<dbReference type="PRINTS" id="PR00032">
    <property type="entry name" value="HTHARAC"/>
</dbReference>
<dbReference type="SUPFAM" id="SSF46689">
    <property type="entry name" value="Homeodomain-like"/>
    <property type="match status" value="2"/>
</dbReference>
<dbReference type="InterPro" id="IPR018062">
    <property type="entry name" value="HTH_AraC-typ_CS"/>
</dbReference>
<reference evidence="5" key="1">
    <citation type="submission" date="2021-05" db="EMBL/GenBank/DDBJ databases">
        <authorList>
            <person name="Sun Q."/>
            <person name="Inoue M."/>
        </authorList>
    </citation>
    <scope>NUCLEOTIDE SEQUENCE</scope>
    <source>
        <strain evidence="5">VKM B-3255</strain>
    </source>
</reference>
<evidence type="ECO:0000313" key="5">
    <source>
        <dbReference type="EMBL" id="MBS9478052.1"/>
    </source>
</evidence>
<dbReference type="EMBL" id="JAHCQH010000017">
    <property type="protein sequence ID" value="MBS9478052.1"/>
    <property type="molecule type" value="Genomic_DNA"/>
</dbReference>
<evidence type="ECO:0000256" key="3">
    <source>
        <dbReference type="ARBA" id="ARBA00023163"/>
    </source>
</evidence>
<feature type="domain" description="HTH araC/xylS-type" evidence="4">
    <location>
        <begin position="208"/>
        <end position="306"/>
    </location>
</feature>
<keyword evidence="3" id="KW-0804">Transcription</keyword>
<keyword evidence="6" id="KW-1185">Reference proteome</keyword>
<dbReference type="InterPro" id="IPR009057">
    <property type="entry name" value="Homeodomain-like_sf"/>
</dbReference>
<evidence type="ECO:0000256" key="1">
    <source>
        <dbReference type="ARBA" id="ARBA00023015"/>
    </source>
</evidence>
<organism evidence="5 6">
    <name type="scientific">Ancylobacter radicis</name>
    <dbReference type="NCBI Taxonomy" id="2836179"/>
    <lineage>
        <taxon>Bacteria</taxon>
        <taxon>Pseudomonadati</taxon>
        <taxon>Pseudomonadota</taxon>
        <taxon>Alphaproteobacteria</taxon>
        <taxon>Hyphomicrobiales</taxon>
        <taxon>Xanthobacteraceae</taxon>
        <taxon>Ancylobacter</taxon>
    </lineage>
</organism>